<dbReference type="InterPro" id="IPR045864">
    <property type="entry name" value="aa-tRNA-synth_II/BPL/LPL"/>
</dbReference>
<feature type="transmembrane region" description="Helical" evidence="1">
    <location>
        <begin position="73"/>
        <end position="98"/>
    </location>
</feature>
<dbReference type="Gene3D" id="3.30.930.10">
    <property type="entry name" value="Bira Bifunctional Protein, Domain 2"/>
    <property type="match status" value="1"/>
</dbReference>
<dbReference type="SUPFAM" id="SSF55681">
    <property type="entry name" value="Class II aaRS and biotin synthetases"/>
    <property type="match status" value="1"/>
</dbReference>
<keyword evidence="1" id="KW-0472">Membrane</keyword>
<proteinExistence type="predicted"/>
<reference evidence="2" key="1">
    <citation type="submission" date="2020-05" db="UniProtKB">
        <authorList>
            <consortium name="EnsemblMetazoa"/>
        </authorList>
    </citation>
    <scope>IDENTIFICATION</scope>
    <source>
        <strain evidence="2">TTRI</strain>
    </source>
</reference>
<dbReference type="AlphaFoldDB" id="A0A1A9UKC0"/>
<dbReference type="EnsemblMetazoa" id="GAUT007503-RA">
    <property type="protein sequence ID" value="GAUT007503-PA"/>
    <property type="gene ID" value="GAUT007503"/>
</dbReference>
<accession>A0A1A9UKC0</accession>
<dbReference type="Proteomes" id="UP000078200">
    <property type="component" value="Unassembled WGS sequence"/>
</dbReference>
<sequence>MSAVCLKNNKFAERFELYYHGIELANGCCELINAQEQHHRFILNNIKRAGTCNTTRVTVSESDQLTNCSVINALFGTIISFLSQSVIVVARVLILVILPVKLRIVTVSPIRIGFSNKMINPDTKLAKISCNPNPKPTPNAAANHCNLDHSMPTIENPINPPSSINPYLIEFNVIGCKLSIPLTVDEESHSVIFSKKEKAECNSDHNKITDNNAIRVKIERTNCKDFALIVSKSKILLSTSAATSFNWDGDSICSSVLRARCANISARRCLALSNAILRL</sequence>
<protein>
    <submittedName>
        <fullName evidence="2">Uncharacterized protein</fullName>
    </submittedName>
</protein>
<dbReference type="STRING" id="7395.A0A1A9UKC0"/>
<evidence type="ECO:0000313" key="3">
    <source>
        <dbReference type="Proteomes" id="UP000078200"/>
    </source>
</evidence>
<dbReference type="VEuPathDB" id="VectorBase:GAUT007503"/>
<organism evidence="2 3">
    <name type="scientific">Glossina austeni</name>
    <name type="common">Savannah tsetse fly</name>
    <dbReference type="NCBI Taxonomy" id="7395"/>
    <lineage>
        <taxon>Eukaryota</taxon>
        <taxon>Metazoa</taxon>
        <taxon>Ecdysozoa</taxon>
        <taxon>Arthropoda</taxon>
        <taxon>Hexapoda</taxon>
        <taxon>Insecta</taxon>
        <taxon>Pterygota</taxon>
        <taxon>Neoptera</taxon>
        <taxon>Endopterygota</taxon>
        <taxon>Diptera</taxon>
        <taxon>Brachycera</taxon>
        <taxon>Muscomorpha</taxon>
        <taxon>Hippoboscoidea</taxon>
        <taxon>Glossinidae</taxon>
        <taxon>Glossina</taxon>
    </lineage>
</organism>
<name>A0A1A9UKC0_GLOAU</name>
<evidence type="ECO:0000256" key="1">
    <source>
        <dbReference type="SAM" id="Phobius"/>
    </source>
</evidence>
<dbReference type="AntiFam" id="ANF00124">
    <property type="entry name" value="Shadow ORF (opposite mscK)"/>
</dbReference>
<keyword evidence="1" id="KW-0812">Transmembrane</keyword>
<keyword evidence="3" id="KW-1185">Reference proteome</keyword>
<evidence type="ECO:0000313" key="2">
    <source>
        <dbReference type="EnsemblMetazoa" id="GAUT007503-PA"/>
    </source>
</evidence>
<keyword evidence="1" id="KW-1133">Transmembrane helix</keyword>